<organism evidence="1 2">
    <name type="scientific">Nannochloropsis gaditana</name>
    <dbReference type="NCBI Taxonomy" id="72520"/>
    <lineage>
        <taxon>Eukaryota</taxon>
        <taxon>Sar</taxon>
        <taxon>Stramenopiles</taxon>
        <taxon>Ochrophyta</taxon>
        <taxon>Eustigmatophyceae</taxon>
        <taxon>Eustigmatales</taxon>
        <taxon>Monodopsidaceae</taxon>
        <taxon>Nannochloropsis</taxon>
    </lineage>
</organism>
<dbReference type="EMBL" id="AZIL01002450">
    <property type="protein sequence ID" value="EWM21546.1"/>
    <property type="molecule type" value="Genomic_DNA"/>
</dbReference>
<reference evidence="1 2" key="1">
    <citation type="journal article" date="2014" name="Mol. Plant">
        <title>Chromosome Scale Genome Assembly and Transcriptome Profiling of Nannochloropsis gaditana in Nitrogen Depletion.</title>
        <authorList>
            <person name="Corteggiani Carpinelli E."/>
            <person name="Telatin A."/>
            <person name="Vitulo N."/>
            <person name="Forcato C."/>
            <person name="D'Angelo M."/>
            <person name="Schiavon R."/>
            <person name="Vezzi A."/>
            <person name="Giacometti G.M."/>
            <person name="Morosinotto T."/>
            <person name="Valle G."/>
        </authorList>
    </citation>
    <scope>NUCLEOTIDE SEQUENCE [LARGE SCALE GENOMIC DNA]</scope>
    <source>
        <strain evidence="1 2">B-31</strain>
    </source>
</reference>
<dbReference type="Proteomes" id="UP000019335">
    <property type="component" value="Unassembled WGS sequence"/>
</dbReference>
<dbReference type="AlphaFoldDB" id="W7TM91"/>
<evidence type="ECO:0000313" key="1">
    <source>
        <dbReference type="EMBL" id="EWM21546.1"/>
    </source>
</evidence>
<keyword evidence="2" id="KW-1185">Reference proteome</keyword>
<gene>
    <name evidence="1" type="ORF">Naga_100684g3</name>
</gene>
<sequence length="78" mass="8738">MHMSDNNPCANYSSVWSPRAQQDALAASASFVKITNIDRKHRVEDHTLVVAHGGKQQVICAFQAHYPPDHHIEPHLDP</sequence>
<accession>W7TM91</accession>
<evidence type="ECO:0000313" key="2">
    <source>
        <dbReference type="Proteomes" id="UP000019335"/>
    </source>
</evidence>
<protein>
    <submittedName>
        <fullName evidence="1">Uncharacterized protein</fullName>
    </submittedName>
</protein>
<comment type="caution">
    <text evidence="1">The sequence shown here is derived from an EMBL/GenBank/DDBJ whole genome shotgun (WGS) entry which is preliminary data.</text>
</comment>
<proteinExistence type="predicted"/>
<name>W7TM91_9STRA</name>